<dbReference type="EMBL" id="CAOQHR010000002">
    <property type="protein sequence ID" value="CAI6302046.1"/>
    <property type="molecule type" value="Genomic_DNA"/>
</dbReference>
<dbReference type="SMR" id="A0A9W4U5L4"/>
<comment type="similarity">
    <text evidence="1 2">Belongs to the iron/ascorbate-dependent oxidoreductase family.</text>
</comment>
<dbReference type="Gene3D" id="2.60.120.330">
    <property type="entry name" value="B-lactam Antibiotic, Isopenicillin N Synthase, Chain"/>
    <property type="match status" value="1"/>
</dbReference>
<keyword evidence="2" id="KW-0479">Metal-binding</keyword>
<dbReference type="SUPFAM" id="SSF51197">
    <property type="entry name" value="Clavaminate synthase-like"/>
    <property type="match status" value="1"/>
</dbReference>
<dbReference type="Pfam" id="PF14226">
    <property type="entry name" value="DIOX_N"/>
    <property type="match status" value="1"/>
</dbReference>
<dbReference type="PANTHER" id="PTHR47990">
    <property type="entry name" value="2-OXOGLUTARATE (2OG) AND FE(II)-DEPENDENT OXYGENASE SUPERFAMILY PROTEIN-RELATED"/>
    <property type="match status" value="1"/>
</dbReference>
<dbReference type="InterPro" id="IPR026992">
    <property type="entry name" value="DIOX_N"/>
</dbReference>
<keyword evidence="2" id="KW-0408">Iron</keyword>
<evidence type="ECO:0000256" key="1">
    <source>
        <dbReference type="ARBA" id="ARBA00008056"/>
    </source>
</evidence>
<dbReference type="Proteomes" id="UP001152607">
    <property type="component" value="Unassembled WGS sequence"/>
</dbReference>
<dbReference type="AlphaFoldDB" id="A0A9W4U5L4"/>
<evidence type="ECO:0000259" key="3">
    <source>
        <dbReference type="PROSITE" id="PS51471"/>
    </source>
</evidence>
<dbReference type="PROSITE" id="PS51471">
    <property type="entry name" value="FE2OG_OXY"/>
    <property type="match status" value="1"/>
</dbReference>
<dbReference type="InterPro" id="IPR044861">
    <property type="entry name" value="IPNS-like_FE2OG_OXY"/>
</dbReference>
<protein>
    <recommendedName>
        <fullName evidence="3">Fe2OG dioxygenase domain-containing protein</fullName>
    </recommendedName>
</protein>
<reference evidence="4" key="1">
    <citation type="submission" date="2023-01" db="EMBL/GenBank/DDBJ databases">
        <authorList>
            <person name="Van Ghelder C."/>
            <person name="Rancurel C."/>
        </authorList>
    </citation>
    <scope>NUCLEOTIDE SEQUENCE</scope>
    <source>
        <strain evidence="4">CNCM I-4278</strain>
    </source>
</reference>
<dbReference type="InterPro" id="IPR050231">
    <property type="entry name" value="Iron_ascorbate_oxido_reductase"/>
</dbReference>
<dbReference type="Pfam" id="PF03171">
    <property type="entry name" value="2OG-FeII_Oxy"/>
    <property type="match status" value="1"/>
</dbReference>
<evidence type="ECO:0000313" key="4">
    <source>
        <dbReference type="EMBL" id="CAI6302046.1"/>
    </source>
</evidence>
<feature type="domain" description="Fe2OG dioxygenase" evidence="3">
    <location>
        <begin position="187"/>
        <end position="293"/>
    </location>
</feature>
<gene>
    <name evidence="4" type="ORF">PDIGIT_LOCUS2874</name>
</gene>
<evidence type="ECO:0000256" key="2">
    <source>
        <dbReference type="RuleBase" id="RU003682"/>
    </source>
</evidence>
<comment type="caution">
    <text evidence="4">The sequence shown here is derived from an EMBL/GenBank/DDBJ whole genome shotgun (WGS) entry which is preliminary data.</text>
</comment>
<sequence>MAIQIQTNGFKPIHYQGKPIQVAKLQSINFSRLLSQEPAELDKLLHLCKTEGFFYLDLQDIDGRRILDDKARLLELMKRFFNSSHDEKNEIGLPSQEHGYEPVGNHAGVVDGTKDGYEILKVSRDELSKASSINLPSIVKNTHDIKVFDDFVAGSSIITKTMLSALSTSLGLQGGERFENSHRNGHKSNSTLAMFRYIPGDLKTSKEVGHQKHTDIGSLTLLFSEQWGLQVQRPGPQNHDKWEFIEPKPGHAVINVGDSLRFASGHQLYSCIHQVVPIDNAEDRYSIAYFLRPENEAKYKDSNGKLVTASEWHDAKYEVFQKEHQQQIGSDSILMGGMETAVGA</sequence>
<name>A0A9W4U5L4_9PLEO</name>
<dbReference type="GO" id="GO:0016491">
    <property type="term" value="F:oxidoreductase activity"/>
    <property type="evidence" value="ECO:0007669"/>
    <property type="project" value="UniProtKB-KW"/>
</dbReference>
<dbReference type="InterPro" id="IPR005123">
    <property type="entry name" value="Oxoglu/Fe-dep_dioxygenase_dom"/>
</dbReference>
<keyword evidence="5" id="KW-1185">Reference proteome</keyword>
<keyword evidence="2" id="KW-0560">Oxidoreductase</keyword>
<dbReference type="OrthoDB" id="288590at2759"/>
<organism evidence="4 5">
    <name type="scientific">Periconia digitata</name>
    <dbReference type="NCBI Taxonomy" id="1303443"/>
    <lineage>
        <taxon>Eukaryota</taxon>
        <taxon>Fungi</taxon>
        <taxon>Dikarya</taxon>
        <taxon>Ascomycota</taxon>
        <taxon>Pezizomycotina</taxon>
        <taxon>Dothideomycetes</taxon>
        <taxon>Pleosporomycetidae</taxon>
        <taxon>Pleosporales</taxon>
        <taxon>Massarineae</taxon>
        <taxon>Periconiaceae</taxon>
        <taxon>Periconia</taxon>
    </lineage>
</organism>
<proteinExistence type="inferred from homology"/>
<dbReference type="GO" id="GO:0044283">
    <property type="term" value="P:small molecule biosynthetic process"/>
    <property type="evidence" value="ECO:0007669"/>
    <property type="project" value="UniProtKB-ARBA"/>
</dbReference>
<dbReference type="GO" id="GO:0046872">
    <property type="term" value="F:metal ion binding"/>
    <property type="evidence" value="ECO:0007669"/>
    <property type="project" value="UniProtKB-KW"/>
</dbReference>
<evidence type="ECO:0000313" key="5">
    <source>
        <dbReference type="Proteomes" id="UP001152607"/>
    </source>
</evidence>
<dbReference type="InterPro" id="IPR027443">
    <property type="entry name" value="IPNS-like_sf"/>
</dbReference>
<accession>A0A9W4U5L4</accession>